<dbReference type="GO" id="GO:0006891">
    <property type="term" value="P:intra-Golgi vesicle-mediated transport"/>
    <property type="evidence" value="ECO:0007669"/>
    <property type="project" value="EnsemblFungi"/>
</dbReference>
<name>A0A1E4THY7_9ASCO</name>
<keyword evidence="2" id="KW-1133">Transmembrane helix</keyword>
<dbReference type="CDD" id="cd15853">
    <property type="entry name" value="SNARE_Bet1"/>
    <property type="match status" value="1"/>
</dbReference>
<evidence type="ECO:0008006" key="5">
    <source>
        <dbReference type="Google" id="ProtNLM"/>
    </source>
</evidence>
<reference evidence="4" key="1">
    <citation type="submission" date="2016-02" db="EMBL/GenBank/DDBJ databases">
        <title>Comparative genomics of biotechnologically important yeasts.</title>
        <authorList>
            <consortium name="DOE Joint Genome Institute"/>
            <person name="Riley R."/>
            <person name="Haridas S."/>
            <person name="Wolfe K.H."/>
            <person name="Lopes M.R."/>
            <person name="Hittinger C.T."/>
            <person name="Goker M."/>
            <person name="Salamov A."/>
            <person name="Wisecaver J."/>
            <person name="Long T.M."/>
            <person name="Aerts A.L."/>
            <person name="Barry K."/>
            <person name="Choi C."/>
            <person name="Clum A."/>
            <person name="Coughlan A.Y."/>
            <person name="Deshpande S."/>
            <person name="Douglass A.P."/>
            <person name="Hanson S.J."/>
            <person name="Klenk H.-P."/>
            <person name="Labutti K."/>
            <person name="Lapidus A."/>
            <person name="Lindquist E."/>
            <person name="Lipzen A."/>
            <person name="Meier-Kolthoff J.P."/>
            <person name="Ohm R.A."/>
            <person name="Otillar R.P."/>
            <person name="Pangilinan J."/>
            <person name="Peng Y."/>
            <person name="Rokas A."/>
            <person name="Rosa C.A."/>
            <person name="Scheuner C."/>
            <person name="Sibirny A.A."/>
            <person name="Slot J.C."/>
            <person name="Stielow J.B."/>
            <person name="Sun H."/>
            <person name="Kurtzman C.P."/>
            <person name="Blackwell M."/>
            <person name="Jeffries T.W."/>
            <person name="Grigoriev I.V."/>
        </authorList>
    </citation>
    <scope>NUCLEOTIDE SEQUENCE [LARGE SCALE GENOMIC DNA]</scope>
    <source>
        <strain evidence="4">NRRL Y-17796</strain>
    </source>
</reference>
<evidence type="ECO:0000313" key="4">
    <source>
        <dbReference type="Proteomes" id="UP000095023"/>
    </source>
</evidence>
<comment type="subcellular location">
    <subcellularLocation>
        <location evidence="1">Endomembrane system</location>
        <topology evidence="1">Single-pass type IV membrane protein</topology>
    </subcellularLocation>
</comment>
<feature type="transmembrane region" description="Helical" evidence="2">
    <location>
        <begin position="73"/>
        <end position="92"/>
    </location>
</feature>
<sequence length="95" mass="10626">MSSSAYTAESQNNARLETLASKLSVLRQVTNDINNQASDHHFIDSANDAFANLGSSIRQSSTRLQRSIQSAPPLVKTSMMAIALFFLFYTIWKWI</sequence>
<dbReference type="Proteomes" id="UP000095023">
    <property type="component" value="Unassembled WGS sequence"/>
</dbReference>
<dbReference type="GO" id="GO:0000138">
    <property type="term" value="C:Golgi trans cisterna"/>
    <property type="evidence" value="ECO:0007669"/>
    <property type="project" value="EnsemblFungi"/>
</dbReference>
<organism evidence="3 4">
    <name type="scientific">Tortispora caseinolytica NRRL Y-17796</name>
    <dbReference type="NCBI Taxonomy" id="767744"/>
    <lineage>
        <taxon>Eukaryota</taxon>
        <taxon>Fungi</taxon>
        <taxon>Dikarya</taxon>
        <taxon>Ascomycota</taxon>
        <taxon>Saccharomycotina</taxon>
        <taxon>Trigonopsidomycetes</taxon>
        <taxon>Trigonopsidales</taxon>
        <taxon>Trigonopsidaceae</taxon>
        <taxon>Tortispora</taxon>
    </lineage>
</organism>
<evidence type="ECO:0000256" key="2">
    <source>
        <dbReference type="SAM" id="Phobius"/>
    </source>
</evidence>
<keyword evidence="4" id="KW-1185">Reference proteome</keyword>
<evidence type="ECO:0000313" key="3">
    <source>
        <dbReference type="EMBL" id="ODV91366.1"/>
    </source>
</evidence>
<dbReference type="InterPro" id="IPR039899">
    <property type="entry name" value="BET1_SNARE"/>
</dbReference>
<dbReference type="GO" id="GO:0006888">
    <property type="term" value="P:endoplasmic reticulum to Golgi vesicle-mediated transport"/>
    <property type="evidence" value="ECO:0007669"/>
    <property type="project" value="EnsemblFungi"/>
</dbReference>
<keyword evidence="2" id="KW-0812">Transmembrane</keyword>
<dbReference type="EMBL" id="KV453842">
    <property type="protein sequence ID" value="ODV91366.1"/>
    <property type="molecule type" value="Genomic_DNA"/>
</dbReference>
<evidence type="ECO:0000256" key="1">
    <source>
        <dbReference type="ARBA" id="ARBA00046280"/>
    </source>
</evidence>
<dbReference type="OrthoDB" id="3063237at2759"/>
<keyword evidence="2" id="KW-0472">Membrane</keyword>
<dbReference type="GO" id="GO:0006886">
    <property type="term" value="P:intracellular protein transport"/>
    <property type="evidence" value="ECO:0007669"/>
    <property type="project" value="EnsemblFungi"/>
</dbReference>
<protein>
    <recommendedName>
        <fullName evidence="5">t-SNARE coiled-coil homology domain-containing protein</fullName>
    </recommendedName>
</protein>
<dbReference type="GO" id="GO:0005484">
    <property type="term" value="F:SNAP receptor activity"/>
    <property type="evidence" value="ECO:0007669"/>
    <property type="project" value="EnsemblFungi"/>
</dbReference>
<dbReference type="GO" id="GO:0006906">
    <property type="term" value="P:vesicle fusion"/>
    <property type="evidence" value="ECO:0007669"/>
    <property type="project" value="EnsemblFungi"/>
</dbReference>
<gene>
    <name evidence="3" type="ORF">CANCADRAFT_32023</name>
</gene>
<proteinExistence type="predicted"/>
<dbReference type="GO" id="GO:0031201">
    <property type="term" value="C:SNARE complex"/>
    <property type="evidence" value="ECO:0007669"/>
    <property type="project" value="EnsemblFungi"/>
</dbReference>
<accession>A0A1E4THY7</accession>
<dbReference type="AlphaFoldDB" id="A0A1E4THY7"/>